<dbReference type="Gene3D" id="2.60.40.10">
    <property type="entry name" value="Immunoglobulins"/>
    <property type="match status" value="1"/>
</dbReference>
<dbReference type="Pfam" id="PF13715">
    <property type="entry name" value="CarbopepD_reg_2"/>
    <property type="match status" value="1"/>
</dbReference>
<evidence type="ECO:0000313" key="5">
    <source>
        <dbReference type="Proteomes" id="UP000181981"/>
    </source>
</evidence>
<dbReference type="EMBL" id="CP007451">
    <property type="protein sequence ID" value="AHW62257.1"/>
    <property type="molecule type" value="Genomic_DNA"/>
</dbReference>
<accession>X5DNP8</accession>
<dbReference type="Gene3D" id="2.60.40.1120">
    <property type="entry name" value="Carboxypeptidase-like, regulatory domain"/>
    <property type="match status" value="1"/>
</dbReference>
<evidence type="ECO:0000313" key="2">
    <source>
        <dbReference type="EMBL" id="AHW62257.1"/>
    </source>
</evidence>
<protein>
    <submittedName>
        <fullName evidence="3">CarboxypepD_reg-like domain-containing protein</fullName>
    </submittedName>
</protein>
<gene>
    <name evidence="2" type="ORF">FH5T_18475</name>
    <name evidence="3" type="ORF">SAMN05444285_1261</name>
</gene>
<dbReference type="RefSeq" id="WP_038561787.1">
    <property type="nucleotide sequence ID" value="NZ_FOHT01000026.1"/>
</dbReference>
<keyword evidence="4" id="KW-1185">Reference proteome</keyword>
<dbReference type="InterPro" id="IPR013784">
    <property type="entry name" value="Carb-bd-like_fold"/>
</dbReference>
<evidence type="ECO:0000313" key="4">
    <source>
        <dbReference type="Proteomes" id="UP000023772"/>
    </source>
</evidence>
<dbReference type="AlphaFoldDB" id="X5DNP8"/>
<reference evidence="3 5" key="2">
    <citation type="submission" date="2016-10" db="EMBL/GenBank/DDBJ databases">
        <authorList>
            <person name="de Groot N.N."/>
        </authorList>
    </citation>
    <scope>NUCLEOTIDE SEQUENCE [LARGE SCALE GENOMIC DNA]</scope>
    <source>
        <strain evidence="3 5">DSM 25947</strain>
    </source>
</reference>
<dbReference type="InterPro" id="IPR013783">
    <property type="entry name" value="Ig-like_fold"/>
</dbReference>
<feature type="domain" description="Fibronectin type-III" evidence="1">
    <location>
        <begin position="97"/>
        <end position="189"/>
    </location>
</feature>
<dbReference type="Proteomes" id="UP000023772">
    <property type="component" value="Chromosome"/>
</dbReference>
<name>X5DNP8_9BACT</name>
<dbReference type="HOGENOM" id="CLU_1419471_0_0_10"/>
<dbReference type="KEGG" id="dori:FH5T_18475"/>
<dbReference type="SUPFAM" id="SSF49452">
    <property type="entry name" value="Starch-binding domain-like"/>
    <property type="match status" value="1"/>
</dbReference>
<dbReference type="InterPro" id="IPR003961">
    <property type="entry name" value="FN3_dom"/>
</dbReference>
<dbReference type="PROSITE" id="PS50853">
    <property type="entry name" value="FN3"/>
    <property type="match status" value="1"/>
</dbReference>
<proteinExistence type="predicted"/>
<dbReference type="STRING" id="1168034.FH5T_18475"/>
<dbReference type="eggNOG" id="COG0823">
    <property type="taxonomic scope" value="Bacteria"/>
</dbReference>
<evidence type="ECO:0000259" key="1">
    <source>
        <dbReference type="PROSITE" id="PS50853"/>
    </source>
</evidence>
<evidence type="ECO:0000313" key="3">
    <source>
        <dbReference type="EMBL" id="SET85891.1"/>
    </source>
</evidence>
<organism evidence="3 5">
    <name type="scientific">Draconibacterium orientale</name>
    <dbReference type="NCBI Taxonomy" id="1168034"/>
    <lineage>
        <taxon>Bacteria</taxon>
        <taxon>Pseudomonadati</taxon>
        <taxon>Bacteroidota</taxon>
        <taxon>Bacteroidia</taxon>
        <taxon>Marinilabiliales</taxon>
        <taxon>Prolixibacteraceae</taxon>
        <taxon>Draconibacterium</taxon>
    </lineage>
</organism>
<dbReference type="InterPro" id="IPR036116">
    <property type="entry name" value="FN3_sf"/>
</dbReference>
<dbReference type="SUPFAM" id="SSF49265">
    <property type="entry name" value="Fibronectin type III"/>
    <property type="match status" value="1"/>
</dbReference>
<sequence length="191" mass="21631">MIEKYGIVKGQIVDGETYQPLSGVQIVTNPASTSTITADDGVFEFSKVKEGDLAVTARKNDYLSSTVSIAVYENETTDLRFFLMKDENDIGWIEIYDPVPGNGAVEQSTSITFRWAVEQEYSRKELEYTVYYFQSNSTTQKVAGENLTSNEVVVDGLSYDTTYYWYVVAKYEGDRVANSPTWTFKTRVDEE</sequence>
<dbReference type="GO" id="GO:0030246">
    <property type="term" value="F:carbohydrate binding"/>
    <property type="evidence" value="ECO:0007669"/>
    <property type="project" value="InterPro"/>
</dbReference>
<dbReference type="Proteomes" id="UP000181981">
    <property type="component" value="Unassembled WGS sequence"/>
</dbReference>
<dbReference type="Pfam" id="PF00041">
    <property type="entry name" value="fn3"/>
    <property type="match status" value="1"/>
</dbReference>
<dbReference type="CDD" id="cd00063">
    <property type="entry name" value="FN3"/>
    <property type="match status" value="1"/>
</dbReference>
<dbReference type="EMBL" id="FOHT01000026">
    <property type="protein sequence ID" value="SET85891.1"/>
    <property type="molecule type" value="Genomic_DNA"/>
</dbReference>
<dbReference type="OrthoDB" id="9815657at2"/>
<reference evidence="2 4" key="1">
    <citation type="submission" date="2014-03" db="EMBL/GenBank/DDBJ databases">
        <title>Complete genome sequence of a deeply braunched marine Bacteroidia bacterium Draconibacterium orientale type strain FH5T.</title>
        <authorList>
            <person name="Li X."/>
            <person name="Wang X."/>
            <person name="Xie Z."/>
            <person name="Du Z."/>
            <person name="Chen G."/>
        </authorList>
    </citation>
    <scope>NUCLEOTIDE SEQUENCE [LARGE SCALE GENOMIC DNA]</scope>
    <source>
        <strain evidence="2 4">FH5</strain>
    </source>
</reference>